<accession>A0A1G9T5R9</accession>
<keyword evidence="2" id="KW-1185">Reference proteome</keyword>
<dbReference type="PANTHER" id="PTHR35279">
    <property type="match status" value="1"/>
</dbReference>
<gene>
    <name evidence="1" type="ORF">SAMN05216360_10267</name>
</gene>
<dbReference type="Gene3D" id="2.115.10.20">
    <property type="entry name" value="Glycosyl hydrolase domain, family 43"/>
    <property type="match status" value="2"/>
</dbReference>
<evidence type="ECO:0000313" key="2">
    <source>
        <dbReference type="Proteomes" id="UP000198704"/>
    </source>
</evidence>
<dbReference type="EMBL" id="FNHS01000002">
    <property type="protein sequence ID" value="SDM42977.1"/>
    <property type="molecule type" value="Genomic_DNA"/>
</dbReference>
<name>A0A1G9T5R9_9HYPH</name>
<dbReference type="OrthoDB" id="7064503at2"/>
<dbReference type="STRING" id="582672.SAMN05216360_10267"/>
<sequence>MAWDKLGVVYNTDGSRDWMRSHPYLPTAIQIDRETIRVFLAFRDAENVGRLGFVDVAASDPRRVLRVSERPALDIGVPGAFDDNGVSPLSVVRDGDRLRMYYAGWQLTPRVRYLLLTGLAFSDDNGETFSRHQLTPVLERSSKELLVRSGAAIIKDGGLWKAWYAAGSSVITADAKSVPTYHVAYAESADGVAWPDHGQPVIVPVAPDEYGFGRPHVEKAGDEYRMWYSVRSHSLIYRIGYATSPDGVHWHRRDDEVGIDVSPSGWDSEMIGFASIVENEHGRFLFYNGNDYGKTGVGAARWTGARSEAER</sequence>
<reference evidence="2" key="1">
    <citation type="submission" date="2016-10" db="EMBL/GenBank/DDBJ databases">
        <authorList>
            <person name="Varghese N."/>
            <person name="Submissions S."/>
        </authorList>
    </citation>
    <scope>NUCLEOTIDE SEQUENCE [LARGE SCALE GENOMIC DNA]</scope>
    <source>
        <strain evidence="2">BL47</strain>
    </source>
</reference>
<proteinExistence type="predicted"/>
<dbReference type="PANTHER" id="PTHR35279:SF1">
    <property type="entry name" value="ARABINANASE_LEVANSUCRASE_INVERTASE"/>
    <property type="match status" value="1"/>
</dbReference>
<dbReference type="InterPro" id="IPR023296">
    <property type="entry name" value="Glyco_hydro_beta-prop_sf"/>
</dbReference>
<dbReference type="SUPFAM" id="SSF75005">
    <property type="entry name" value="Arabinanase/levansucrase/invertase"/>
    <property type="match status" value="1"/>
</dbReference>
<dbReference type="Proteomes" id="UP000198704">
    <property type="component" value="Unassembled WGS sequence"/>
</dbReference>
<protein>
    <submittedName>
        <fullName evidence="1">Uncharacterized protein</fullName>
    </submittedName>
</protein>
<organism evidence="1 2">
    <name type="scientific">Methylobacterium phyllostachyos</name>
    <dbReference type="NCBI Taxonomy" id="582672"/>
    <lineage>
        <taxon>Bacteria</taxon>
        <taxon>Pseudomonadati</taxon>
        <taxon>Pseudomonadota</taxon>
        <taxon>Alphaproteobacteria</taxon>
        <taxon>Hyphomicrobiales</taxon>
        <taxon>Methylobacteriaceae</taxon>
        <taxon>Methylobacterium</taxon>
    </lineage>
</organism>
<evidence type="ECO:0000313" key="1">
    <source>
        <dbReference type="EMBL" id="SDM42977.1"/>
    </source>
</evidence>
<dbReference type="RefSeq" id="WP_091713208.1">
    <property type="nucleotide sequence ID" value="NZ_FNHS01000002.1"/>
</dbReference>
<dbReference type="AlphaFoldDB" id="A0A1G9T5R9"/>